<dbReference type="InterPro" id="IPR045079">
    <property type="entry name" value="Oxoprolinase-like"/>
</dbReference>
<dbReference type="OrthoDB" id="3643at2759"/>
<dbReference type="EMBL" id="KV918763">
    <property type="protein sequence ID" value="OSX81312.1"/>
    <property type="molecule type" value="Genomic_DNA"/>
</dbReference>
<gene>
    <name evidence="3" type="ORF">BU14_0022s0033</name>
</gene>
<dbReference type="PANTHER" id="PTHR11365:SF2">
    <property type="entry name" value="5-OXOPROLINASE"/>
    <property type="match status" value="1"/>
</dbReference>
<sequence length="487" mass="50285">MSIAEQCGRVLQRTAISVNIKERLDFSVALFDATGGLVANAPHVPVHLGSMQAAVRYQVDRLGPSWAPGDVLLANHPQAGGTHLPDVTVITPVHRGGAPVFYVASRGHQTDVGGATPGSMPPFSATLAEEGMAVESMKLVEGGVFHEDRLVDALSRAGCRCVRDVLSDIKAQVAANNKGVALVGDLIAAEGLPVVLAYMRHIQTAAAAAVRSMLRRVSADAGLPPVGTLSATDGMDDGSVLAVAITIDRSAGTGVVDFTGTTGAVAGNTNAPPAIAASAVIYTLRCLVDLDIPLNQGCLEPITLVLPPGSLLSPPPAAAVVGGNVLTSQRVTDVLLRAFRAAAASQGCMNNLTFGDATTSYYETIAGGGGAGPTWDGASGVHTHMTNTRITDAETLERRYPVVLREWHLRAGSGGGGAHRGGDGVVRTIEFRAPLTVSILSERRETAPWGAAGGGDGARGENRLRRKGGGSSSWGVRRPWRCSRATA</sequence>
<name>A0A1X6PKD8_PORUM</name>
<dbReference type="GO" id="GO:0006749">
    <property type="term" value="P:glutathione metabolic process"/>
    <property type="evidence" value="ECO:0007669"/>
    <property type="project" value="TreeGrafter"/>
</dbReference>
<accession>A0A1X6PKD8</accession>
<reference evidence="3 4" key="1">
    <citation type="submission" date="2017-03" db="EMBL/GenBank/DDBJ databases">
        <title>WGS assembly of Porphyra umbilicalis.</title>
        <authorList>
            <person name="Brawley S.H."/>
            <person name="Blouin N.A."/>
            <person name="Ficko-Blean E."/>
            <person name="Wheeler G.L."/>
            <person name="Lohr M."/>
            <person name="Goodson H.V."/>
            <person name="Jenkins J.W."/>
            <person name="Blaby-Haas C.E."/>
            <person name="Helliwell K.E."/>
            <person name="Chan C."/>
            <person name="Marriage T."/>
            <person name="Bhattacharya D."/>
            <person name="Klein A.S."/>
            <person name="Badis Y."/>
            <person name="Brodie J."/>
            <person name="Cao Y."/>
            <person name="Collen J."/>
            <person name="Dittami S.M."/>
            <person name="Gachon C.M."/>
            <person name="Green B.R."/>
            <person name="Karpowicz S."/>
            <person name="Kim J.W."/>
            <person name="Kudahl U."/>
            <person name="Lin S."/>
            <person name="Michel G."/>
            <person name="Mittag M."/>
            <person name="Olson B.J."/>
            <person name="Pangilinan J."/>
            <person name="Peng Y."/>
            <person name="Qiu H."/>
            <person name="Shu S."/>
            <person name="Singer J.T."/>
            <person name="Smith A.G."/>
            <person name="Sprecher B.N."/>
            <person name="Wagner V."/>
            <person name="Wang W."/>
            <person name="Wang Z.-Y."/>
            <person name="Yan J."/>
            <person name="Yarish C."/>
            <person name="Zoeuner-Riek S."/>
            <person name="Zhuang Y."/>
            <person name="Zou Y."/>
            <person name="Lindquist E.A."/>
            <person name="Grimwood J."/>
            <person name="Barry K."/>
            <person name="Rokhsar D.S."/>
            <person name="Schmutz J."/>
            <person name="Stiller J.W."/>
            <person name="Grossman A.R."/>
            <person name="Prochnik S.E."/>
        </authorList>
    </citation>
    <scope>NUCLEOTIDE SEQUENCE [LARGE SCALE GENOMIC DNA]</scope>
    <source>
        <strain evidence="3">4086291</strain>
    </source>
</reference>
<dbReference type="GO" id="GO:0005829">
    <property type="term" value="C:cytosol"/>
    <property type="evidence" value="ECO:0007669"/>
    <property type="project" value="TreeGrafter"/>
</dbReference>
<keyword evidence="4" id="KW-1185">Reference proteome</keyword>
<organism evidence="3 4">
    <name type="scientific">Porphyra umbilicalis</name>
    <name type="common">Purple laver</name>
    <name type="synonym">Red alga</name>
    <dbReference type="NCBI Taxonomy" id="2786"/>
    <lineage>
        <taxon>Eukaryota</taxon>
        <taxon>Rhodophyta</taxon>
        <taxon>Bangiophyceae</taxon>
        <taxon>Bangiales</taxon>
        <taxon>Bangiaceae</taxon>
        <taxon>Porphyra</taxon>
    </lineage>
</organism>
<feature type="domain" description="Hydantoinase B/oxoprolinase" evidence="2">
    <location>
        <begin position="1"/>
        <end position="464"/>
    </location>
</feature>
<dbReference type="PANTHER" id="PTHR11365">
    <property type="entry name" value="5-OXOPROLINASE RELATED"/>
    <property type="match status" value="1"/>
</dbReference>
<evidence type="ECO:0000313" key="3">
    <source>
        <dbReference type="EMBL" id="OSX81312.1"/>
    </source>
</evidence>
<dbReference type="Proteomes" id="UP000218209">
    <property type="component" value="Unassembled WGS sequence"/>
</dbReference>
<dbReference type="GO" id="GO:0017168">
    <property type="term" value="F:5-oxoprolinase (ATP-hydrolyzing) activity"/>
    <property type="evidence" value="ECO:0007669"/>
    <property type="project" value="TreeGrafter"/>
</dbReference>
<dbReference type="Pfam" id="PF02538">
    <property type="entry name" value="Hydantoinase_B"/>
    <property type="match status" value="1"/>
</dbReference>
<evidence type="ECO:0000313" key="4">
    <source>
        <dbReference type="Proteomes" id="UP000218209"/>
    </source>
</evidence>
<evidence type="ECO:0000259" key="2">
    <source>
        <dbReference type="Pfam" id="PF02538"/>
    </source>
</evidence>
<dbReference type="InterPro" id="IPR003692">
    <property type="entry name" value="Hydantoinase_B"/>
</dbReference>
<proteinExistence type="predicted"/>
<feature type="region of interest" description="Disordered" evidence="1">
    <location>
        <begin position="447"/>
        <end position="487"/>
    </location>
</feature>
<evidence type="ECO:0000256" key="1">
    <source>
        <dbReference type="SAM" id="MobiDB-lite"/>
    </source>
</evidence>
<dbReference type="AlphaFoldDB" id="A0A1X6PKD8"/>
<protein>
    <recommendedName>
        <fullName evidence="2">Hydantoinase B/oxoprolinase domain-containing protein</fullName>
    </recommendedName>
</protein>